<name>A0A3P6BUW5_BRAOL</name>
<keyword evidence="2" id="KW-0472">Membrane</keyword>
<dbReference type="Pfam" id="PF13774">
    <property type="entry name" value="Longin"/>
    <property type="match status" value="1"/>
</dbReference>
<evidence type="ECO:0000256" key="3">
    <source>
        <dbReference type="ARBA" id="ARBA00046280"/>
    </source>
</evidence>
<feature type="domain" description="Longin" evidence="4">
    <location>
        <begin position="7"/>
        <end position="85"/>
    </location>
</feature>
<dbReference type="AlphaFoldDB" id="A0A3P6BUW5"/>
<dbReference type="InterPro" id="IPR051097">
    <property type="entry name" value="Synaptobrevin-like_transport"/>
</dbReference>
<evidence type="ECO:0000256" key="1">
    <source>
        <dbReference type="ARBA" id="ARBA00008025"/>
    </source>
</evidence>
<dbReference type="PROSITE" id="PS50859">
    <property type="entry name" value="LONGIN"/>
    <property type="match status" value="1"/>
</dbReference>
<accession>A0A3P6BUW5</accession>
<dbReference type="PANTHER" id="PTHR21136">
    <property type="entry name" value="SNARE PROTEINS"/>
    <property type="match status" value="1"/>
</dbReference>
<dbReference type="EMBL" id="LR031873">
    <property type="protein sequence ID" value="VDD09937.1"/>
    <property type="molecule type" value="Genomic_DNA"/>
</dbReference>
<protein>
    <recommendedName>
        <fullName evidence="4">Longin domain-containing protein</fullName>
    </recommendedName>
</protein>
<dbReference type="InterPro" id="IPR011012">
    <property type="entry name" value="Longin-like_dom_sf"/>
</dbReference>
<dbReference type="InterPro" id="IPR010908">
    <property type="entry name" value="Longin_dom"/>
</dbReference>
<dbReference type="SUPFAM" id="SSF64356">
    <property type="entry name" value="SNARE-like"/>
    <property type="match status" value="1"/>
</dbReference>
<sequence length="101" mass="11130">MSQQKGLIYSFVAKGTVVLAEQSILLTQETLAPLLFSVCKSSPKIAAKYTYSCDAHTFNFLVENNGFVFLVVADESTGRSVFLLFSLSGLRKISRSGMRRV</sequence>
<reference evidence="5" key="1">
    <citation type="submission" date="2018-11" db="EMBL/GenBank/DDBJ databases">
        <authorList>
            <consortium name="Genoscope - CEA"/>
            <person name="William W."/>
        </authorList>
    </citation>
    <scope>NUCLEOTIDE SEQUENCE</scope>
</reference>
<dbReference type="Gene3D" id="3.30.450.50">
    <property type="entry name" value="Longin domain"/>
    <property type="match status" value="1"/>
</dbReference>
<gene>
    <name evidence="5" type="ORF">BOLC4T25388H</name>
</gene>
<evidence type="ECO:0000259" key="4">
    <source>
        <dbReference type="PROSITE" id="PS50859"/>
    </source>
</evidence>
<evidence type="ECO:0000313" key="5">
    <source>
        <dbReference type="EMBL" id="VDD09937.1"/>
    </source>
</evidence>
<comment type="similarity">
    <text evidence="1">Belongs to the synaptobrevin family.</text>
</comment>
<comment type="subcellular location">
    <subcellularLocation>
        <location evidence="3">Endomembrane system</location>
        <topology evidence="3">Single-pass type IV membrane protein</topology>
    </subcellularLocation>
</comment>
<dbReference type="PANTHER" id="PTHR21136:SF169">
    <property type="entry name" value="VESICLE-ASSOCIATED MEMBRANE PROTEIN 727"/>
    <property type="match status" value="1"/>
</dbReference>
<evidence type="ECO:0000256" key="2">
    <source>
        <dbReference type="ARBA" id="ARBA00023136"/>
    </source>
</evidence>
<proteinExistence type="inferred from homology"/>
<organism evidence="5">
    <name type="scientific">Brassica oleracea</name>
    <name type="common">Wild cabbage</name>
    <dbReference type="NCBI Taxonomy" id="3712"/>
    <lineage>
        <taxon>Eukaryota</taxon>
        <taxon>Viridiplantae</taxon>
        <taxon>Streptophyta</taxon>
        <taxon>Embryophyta</taxon>
        <taxon>Tracheophyta</taxon>
        <taxon>Spermatophyta</taxon>
        <taxon>Magnoliopsida</taxon>
        <taxon>eudicotyledons</taxon>
        <taxon>Gunneridae</taxon>
        <taxon>Pentapetalae</taxon>
        <taxon>rosids</taxon>
        <taxon>malvids</taxon>
        <taxon>Brassicales</taxon>
        <taxon>Brassicaceae</taxon>
        <taxon>Brassiceae</taxon>
        <taxon>Brassica</taxon>
    </lineage>
</organism>
<dbReference type="GO" id="GO:0012505">
    <property type="term" value="C:endomembrane system"/>
    <property type="evidence" value="ECO:0007669"/>
    <property type="project" value="UniProtKB-SubCell"/>
</dbReference>